<feature type="DNA-binding region" description="OmpR/PhoB-type" evidence="2">
    <location>
        <begin position="1"/>
        <end position="88"/>
    </location>
</feature>
<dbReference type="InterPro" id="IPR036388">
    <property type="entry name" value="WH-like_DNA-bd_sf"/>
</dbReference>
<sequence>MNLDTHEAYRGDTPLQLTPTEWKLLEELVTSSPRVVSREQLEQTVWDDVEPSSSLLKVYINKLRKKVDISPFSPLIHTLPGVGIVLKAKDENEQ</sequence>
<keyword evidence="5" id="KW-1185">Reference proteome</keyword>
<accession>A0ABQ5KK84</accession>
<dbReference type="InterPro" id="IPR001867">
    <property type="entry name" value="OmpR/PhoB-type_DNA-bd"/>
</dbReference>
<evidence type="ECO:0000256" key="1">
    <source>
        <dbReference type="ARBA" id="ARBA00023125"/>
    </source>
</evidence>
<protein>
    <submittedName>
        <fullName evidence="4">Transcriptional regulatory protein WalR-like protein</fullName>
    </submittedName>
</protein>
<evidence type="ECO:0000259" key="3">
    <source>
        <dbReference type="PROSITE" id="PS51755"/>
    </source>
</evidence>
<dbReference type="Pfam" id="PF00486">
    <property type="entry name" value="Trans_reg_C"/>
    <property type="match status" value="1"/>
</dbReference>
<reference evidence="4" key="1">
    <citation type="submission" date="2022-03" db="EMBL/GenBank/DDBJ databases">
        <title>Draft genome sequence of Aduncisulcus paluster, a free-living microaerophilic Fornicata.</title>
        <authorList>
            <person name="Yuyama I."/>
            <person name="Kume K."/>
            <person name="Tamura T."/>
            <person name="Inagaki Y."/>
            <person name="Hashimoto T."/>
        </authorList>
    </citation>
    <scope>NUCLEOTIDE SEQUENCE</scope>
    <source>
        <strain evidence="4">NY0171</strain>
    </source>
</reference>
<dbReference type="SMART" id="SM00862">
    <property type="entry name" value="Trans_reg_C"/>
    <property type="match status" value="1"/>
</dbReference>
<dbReference type="SUPFAM" id="SSF46894">
    <property type="entry name" value="C-terminal effector domain of the bipartite response regulators"/>
    <property type="match status" value="1"/>
</dbReference>
<evidence type="ECO:0000256" key="2">
    <source>
        <dbReference type="PROSITE-ProRule" id="PRU01091"/>
    </source>
</evidence>
<dbReference type="CDD" id="cd00383">
    <property type="entry name" value="trans_reg_C"/>
    <property type="match status" value="1"/>
</dbReference>
<dbReference type="Proteomes" id="UP001057375">
    <property type="component" value="Unassembled WGS sequence"/>
</dbReference>
<evidence type="ECO:0000313" key="4">
    <source>
        <dbReference type="EMBL" id="GKT31345.1"/>
    </source>
</evidence>
<dbReference type="EMBL" id="BQXS01002057">
    <property type="protein sequence ID" value="GKT31345.1"/>
    <property type="molecule type" value="Genomic_DNA"/>
</dbReference>
<name>A0ABQ5KK84_9EUKA</name>
<feature type="domain" description="OmpR/PhoB-type" evidence="3">
    <location>
        <begin position="1"/>
        <end position="88"/>
    </location>
</feature>
<proteinExistence type="predicted"/>
<gene>
    <name evidence="4" type="ORF">ADUPG1_001985</name>
</gene>
<organism evidence="4 5">
    <name type="scientific">Aduncisulcus paluster</name>
    <dbReference type="NCBI Taxonomy" id="2918883"/>
    <lineage>
        <taxon>Eukaryota</taxon>
        <taxon>Metamonada</taxon>
        <taxon>Carpediemonas-like organisms</taxon>
        <taxon>Aduncisulcus</taxon>
    </lineage>
</organism>
<keyword evidence="1 2" id="KW-0238">DNA-binding</keyword>
<evidence type="ECO:0000313" key="5">
    <source>
        <dbReference type="Proteomes" id="UP001057375"/>
    </source>
</evidence>
<comment type="caution">
    <text evidence="4">The sequence shown here is derived from an EMBL/GenBank/DDBJ whole genome shotgun (WGS) entry which is preliminary data.</text>
</comment>
<dbReference type="PROSITE" id="PS51755">
    <property type="entry name" value="OMPR_PHOB"/>
    <property type="match status" value="1"/>
</dbReference>
<dbReference type="Gene3D" id="1.10.10.10">
    <property type="entry name" value="Winged helix-like DNA-binding domain superfamily/Winged helix DNA-binding domain"/>
    <property type="match status" value="1"/>
</dbReference>
<dbReference type="InterPro" id="IPR016032">
    <property type="entry name" value="Sig_transdc_resp-reg_C-effctor"/>
</dbReference>